<dbReference type="InterPro" id="IPR049874">
    <property type="entry name" value="ROK_cs"/>
</dbReference>
<evidence type="ECO:0000256" key="7">
    <source>
        <dbReference type="ARBA" id="ARBA00022840"/>
    </source>
</evidence>
<dbReference type="PANTHER" id="PTHR18964:SF162">
    <property type="entry name" value="N-ACETYL-D-GLUCOSAMINE KINASE"/>
    <property type="match status" value="1"/>
</dbReference>
<evidence type="ECO:0000256" key="2">
    <source>
        <dbReference type="ARBA" id="ARBA00022679"/>
    </source>
</evidence>
<dbReference type="Proteomes" id="UP000651208">
    <property type="component" value="Unassembled WGS sequence"/>
</dbReference>
<dbReference type="RefSeq" id="WP_187755533.1">
    <property type="nucleotide sequence ID" value="NZ_JABURY010000016.1"/>
</dbReference>
<dbReference type="InterPro" id="IPR000600">
    <property type="entry name" value="ROK"/>
</dbReference>
<evidence type="ECO:0000256" key="3">
    <source>
        <dbReference type="ARBA" id="ARBA00022723"/>
    </source>
</evidence>
<dbReference type="EC" id="2.7.1.59" evidence="1"/>
<evidence type="ECO:0000256" key="9">
    <source>
        <dbReference type="ARBA" id="ARBA00049065"/>
    </source>
</evidence>
<dbReference type="PANTHER" id="PTHR18964">
    <property type="entry name" value="ROK (REPRESSOR, ORF, KINASE) FAMILY"/>
    <property type="match status" value="1"/>
</dbReference>
<gene>
    <name evidence="10" type="primary">nagK</name>
    <name evidence="10" type="ORF">FcAc13_07170</name>
</gene>
<dbReference type="GO" id="GO:0045127">
    <property type="term" value="F:N-acetylglucosamine kinase activity"/>
    <property type="evidence" value="ECO:0007669"/>
    <property type="project" value="UniProtKB-EC"/>
</dbReference>
<dbReference type="InterPro" id="IPR043129">
    <property type="entry name" value="ATPase_NBD"/>
</dbReference>
<evidence type="ECO:0000256" key="6">
    <source>
        <dbReference type="ARBA" id="ARBA00022833"/>
    </source>
</evidence>
<evidence type="ECO:0000313" key="11">
    <source>
        <dbReference type="Proteomes" id="UP000651208"/>
    </source>
</evidence>
<dbReference type="Gene3D" id="3.30.420.40">
    <property type="match status" value="2"/>
</dbReference>
<protein>
    <recommendedName>
        <fullName evidence="1">N-acetylglucosamine kinase</fullName>
        <ecNumber evidence="1">2.7.1.59</ecNumber>
    </recommendedName>
</protein>
<comment type="caution">
    <text evidence="10">The sequence shown here is derived from an EMBL/GenBank/DDBJ whole genome shotgun (WGS) entry which is preliminary data.</text>
</comment>
<comment type="catalytic activity">
    <reaction evidence="9">
        <text>N-acetyl-D-glucosamine + ATP = N-acetyl-D-glucosamine 6-phosphate + ADP + H(+)</text>
        <dbReference type="Rhea" id="RHEA:17417"/>
        <dbReference type="ChEBI" id="CHEBI:15378"/>
        <dbReference type="ChEBI" id="CHEBI:30616"/>
        <dbReference type="ChEBI" id="CHEBI:57513"/>
        <dbReference type="ChEBI" id="CHEBI:456216"/>
        <dbReference type="ChEBI" id="CHEBI:506227"/>
        <dbReference type="EC" id="2.7.1.59"/>
    </reaction>
</comment>
<proteinExistence type="predicted"/>
<accession>A0ABR7QXZ3</accession>
<keyword evidence="7" id="KW-0067">ATP-binding</keyword>
<name>A0ABR7QXZ3_9GAMM</name>
<keyword evidence="3" id="KW-0479">Metal-binding</keyword>
<dbReference type="PROSITE" id="PS01125">
    <property type="entry name" value="ROK"/>
    <property type="match status" value="1"/>
</dbReference>
<dbReference type="EMBL" id="JABURY010000016">
    <property type="protein sequence ID" value="MBC9131089.1"/>
    <property type="molecule type" value="Genomic_DNA"/>
</dbReference>
<dbReference type="CDD" id="cd24057">
    <property type="entry name" value="ASKHA_NBD_ROK_NAGK"/>
    <property type="match status" value="1"/>
</dbReference>
<dbReference type="NCBIfam" id="NF009835">
    <property type="entry name" value="PRK13310.1"/>
    <property type="match status" value="1"/>
</dbReference>
<evidence type="ECO:0000256" key="4">
    <source>
        <dbReference type="ARBA" id="ARBA00022741"/>
    </source>
</evidence>
<reference evidence="10 11" key="1">
    <citation type="submission" date="2020-06" db="EMBL/GenBank/DDBJ databases">
        <title>Frischella cerana isolated from Apis cerana gut homogenate.</title>
        <authorList>
            <person name="Wolter L.A."/>
            <person name="Suenami S."/>
            <person name="Miyazaki R."/>
        </authorList>
    </citation>
    <scope>NUCLEOTIDE SEQUENCE [LARGE SCALE GENOMIC DNA]</scope>
    <source>
        <strain evidence="10 11">Ac13</strain>
    </source>
</reference>
<keyword evidence="6" id="KW-0862">Zinc</keyword>
<evidence type="ECO:0000256" key="1">
    <source>
        <dbReference type="ARBA" id="ARBA00012122"/>
    </source>
</evidence>
<evidence type="ECO:0000313" key="10">
    <source>
        <dbReference type="EMBL" id="MBC9131089.1"/>
    </source>
</evidence>
<keyword evidence="5 10" id="KW-0418">Kinase</keyword>
<organism evidence="10 11">
    <name type="scientific">Frischella japonica</name>
    <dbReference type="NCBI Taxonomy" id="2741544"/>
    <lineage>
        <taxon>Bacteria</taxon>
        <taxon>Pseudomonadati</taxon>
        <taxon>Pseudomonadota</taxon>
        <taxon>Gammaproteobacteria</taxon>
        <taxon>Orbales</taxon>
        <taxon>Orbaceae</taxon>
        <taxon>Frischella</taxon>
    </lineage>
</organism>
<keyword evidence="8" id="KW-0119">Carbohydrate metabolism</keyword>
<keyword evidence="4" id="KW-0547">Nucleotide-binding</keyword>
<sequence length="312" mass="34560">MLYGFDIGGTKIELAVFDQDLNQLWTKRIDTPQSSYQAFLDAMISLINEADQRFKIKGQIGIGIPGIINDQEKTVYTTNIEAVKNQPLMADLERAVDRPIFMNNDANCFALSEAYHKDFLQYNNVLGVILGTGLGGGIIINHQVINGANGCGGEIGHLNLSVNMLNILGKDIPLTQCGCGLKGCCERYLSGTGFEWLYHYYFHKSLKAKTIIEHYYQGDANAEQHIDRYLELLAAYLVNVMVIVDPQLIVLGGGLSNFELIYQEVPKRISKYLLPQMTIPRIEKARFGDAGGARGAALLSLAKDPLNEHTIS</sequence>
<dbReference type="Pfam" id="PF00480">
    <property type="entry name" value="ROK"/>
    <property type="match status" value="1"/>
</dbReference>
<dbReference type="SUPFAM" id="SSF53067">
    <property type="entry name" value="Actin-like ATPase domain"/>
    <property type="match status" value="1"/>
</dbReference>
<keyword evidence="2 10" id="KW-0808">Transferase</keyword>
<keyword evidence="11" id="KW-1185">Reference proteome</keyword>
<evidence type="ECO:0000256" key="5">
    <source>
        <dbReference type="ARBA" id="ARBA00022777"/>
    </source>
</evidence>
<evidence type="ECO:0000256" key="8">
    <source>
        <dbReference type="ARBA" id="ARBA00023277"/>
    </source>
</evidence>